<dbReference type="RefSeq" id="WP_345535485.1">
    <property type="nucleotide sequence ID" value="NZ_BAABGJ010000002.1"/>
</dbReference>
<sequence length="127" mass="14131">MNLVPFVSVDGTPFSTTWEDMLKARGQPLRTGRNGVGLNELDYGSVVYRFQDSGRLEEITQQAPLLLIGWQTVSFDALASFVRSEDPGTFERAGFLVSPRFGLAFDPEEPHWVTALAAHCLDAWRAI</sequence>
<keyword evidence="2" id="KW-1185">Reference proteome</keyword>
<comment type="caution">
    <text evidence="1">The sequence shown here is derived from an EMBL/GenBank/DDBJ whole genome shotgun (WGS) entry which is preliminary data.</text>
</comment>
<name>A0ABP8GV11_9BURK</name>
<dbReference type="EMBL" id="BAABGJ010000002">
    <property type="protein sequence ID" value="GAA4330138.1"/>
    <property type="molecule type" value="Genomic_DNA"/>
</dbReference>
<reference evidence="2" key="1">
    <citation type="journal article" date="2019" name="Int. J. Syst. Evol. Microbiol.">
        <title>The Global Catalogue of Microorganisms (GCM) 10K type strain sequencing project: providing services to taxonomists for standard genome sequencing and annotation.</title>
        <authorList>
            <consortium name="The Broad Institute Genomics Platform"/>
            <consortium name="The Broad Institute Genome Sequencing Center for Infectious Disease"/>
            <person name="Wu L."/>
            <person name="Ma J."/>
        </authorList>
    </citation>
    <scope>NUCLEOTIDE SEQUENCE [LARGE SCALE GENOMIC DNA]</scope>
    <source>
        <strain evidence="2">JCM 17804</strain>
    </source>
</reference>
<protein>
    <submittedName>
        <fullName evidence="1">Uncharacterized protein</fullName>
    </submittedName>
</protein>
<organism evidence="1 2">
    <name type="scientific">Variovorax defluvii</name>
    <dbReference type="NCBI Taxonomy" id="913761"/>
    <lineage>
        <taxon>Bacteria</taxon>
        <taxon>Pseudomonadati</taxon>
        <taxon>Pseudomonadota</taxon>
        <taxon>Betaproteobacteria</taxon>
        <taxon>Burkholderiales</taxon>
        <taxon>Comamonadaceae</taxon>
        <taxon>Variovorax</taxon>
    </lineage>
</organism>
<gene>
    <name evidence="1" type="ORF">GCM10023165_03530</name>
</gene>
<evidence type="ECO:0000313" key="2">
    <source>
        <dbReference type="Proteomes" id="UP001500975"/>
    </source>
</evidence>
<evidence type="ECO:0000313" key="1">
    <source>
        <dbReference type="EMBL" id="GAA4330138.1"/>
    </source>
</evidence>
<dbReference type="Proteomes" id="UP001500975">
    <property type="component" value="Unassembled WGS sequence"/>
</dbReference>
<accession>A0ABP8GV11</accession>
<proteinExistence type="predicted"/>